<comment type="subcellular location">
    <subcellularLocation>
        <location evidence="1">Membrane</location>
        <topology evidence="1">Multi-pass membrane protein</topology>
    </subcellularLocation>
</comment>
<organism evidence="11 12">
    <name type="scientific">Heterorhabditis bacteriophora</name>
    <name type="common">Entomopathogenic nematode worm</name>
    <dbReference type="NCBI Taxonomy" id="37862"/>
    <lineage>
        <taxon>Eukaryota</taxon>
        <taxon>Metazoa</taxon>
        <taxon>Ecdysozoa</taxon>
        <taxon>Nematoda</taxon>
        <taxon>Chromadorea</taxon>
        <taxon>Rhabditida</taxon>
        <taxon>Rhabditina</taxon>
        <taxon>Rhabditomorpha</taxon>
        <taxon>Strongyloidea</taxon>
        <taxon>Heterorhabditidae</taxon>
        <taxon>Heterorhabditis</taxon>
    </lineage>
</organism>
<evidence type="ECO:0000256" key="2">
    <source>
        <dbReference type="ARBA" id="ARBA00022448"/>
    </source>
</evidence>
<feature type="transmembrane region" description="Helical" evidence="9">
    <location>
        <begin position="70"/>
        <end position="89"/>
    </location>
</feature>
<keyword evidence="8" id="KW-0739">Sodium transport</keyword>
<keyword evidence="5" id="KW-0915">Sodium</keyword>
<dbReference type="AlphaFoldDB" id="A0A1I7XGH5"/>
<evidence type="ECO:0000256" key="4">
    <source>
        <dbReference type="ARBA" id="ARBA00022989"/>
    </source>
</evidence>
<accession>A0A1I7XGH5</accession>
<proteinExistence type="predicted"/>
<sequence length="332" mass="37139">MTQPNLFFLYLLPPIALDAGYFLPNNAFFSNIGTILLYAVFGTVLNIILIAGLIYVFSPFYEWSIPFIDILLYSTLISAVDPVAVLSVFEEIHVNQLVYICVFGESLLNDAVTILENSVIIPDLLYQVLYHSLSSMAKIGAENLICEDFYHSAINFVMVSTGGILIGLVWVCITAFATKIVTCGLMMKPYIAGNLNDKALTTVKYFLKTLSSCCEAIIFVFLGLSTFSKNHSWDIVFTVITVSSCILCRFIDKEAIPAKDMLVSTTVVVIVVTVFFQGTTIKPLVKLLNVKTEVPMPKTVTQQVVNHVGIFIIYYIRHGHLHQHLNYIDHYF</sequence>
<dbReference type="InterPro" id="IPR018422">
    <property type="entry name" value="Cation/H_exchanger_CPA1"/>
</dbReference>
<dbReference type="GO" id="GO:0005886">
    <property type="term" value="C:plasma membrane"/>
    <property type="evidence" value="ECO:0007669"/>
    <property type="project" value="TreeGrafter"/>
</dbReference>
<keyword evidence="11" id="KW-1185">Reference proteome</keyword>
<dbReference type="Gene3D" id="6.10.140.1330">
    <property type="match status" value="1"/>
</dbReference>
<keyword evidence="2" id="KW-0813">Transport</keyword>
<dbReference type="GO" id="GO:0015385">
    <property type="term" value="F:sodium:proton antiporter activity"/>
    <property type="evidence" value="ECO:0007669"/>
    <property type="project" value="InterPro"/>
</dbReference>
<evidence type="ECO:0000259" key="10">
    <source>
        <dbReference type="Pfam" id="PF00999"/>
    </source>
</evidence>
<dbReference type="PRINTS" id="PR01084">
    <property type="entry name" value="NAHEXCHNGR"/>
</dbReference>
<feature type="transmembrane region" description="Helical" evidence="9">
    <location>
        <begin position="35"/>
        <end position="58"/>
    </location>
</feature>
<feature type="domain" description="Cation/H+ exchanger transmembrane" evidence="10">
    <location>
        <begin position="3"/>
        <end position="180"/>
    </location>
</feature>
<protein>
    <submittedName>
        <fullName evidence="12">Sodium/hydrogen exchanger</fullName>
    </submittedName>
</protein>
<feature type="transmembrane region" description="Helical" evidence="9">
    <location>
        <begin position="164"/>
        <end position="185"/>
    </location>
</feature>
<dbReference type="Proteomes" id="UP000095283">
    <property type="component" value="Unplaced"/>
</dbReference>
<evidence type="ECO:0000313" key="11">
    <source>
        <dbReference type="Proteomes" id="UP000095283"/>
    </source>
</evidence>
<name>A0A1I7XGH5_HETBA</name>
<dbReference type="Pfam" id="PF00999">
    <property type="entry name" value="Na_H_Exchanger"/>
    <property type="match status" value="2"/>
</dbReference>
<dbReference type="PANTHER" id="PTHR10110:SF125">
    <property type="entry name" value="SODIUM_HYDROGEN EXCHANGER"/>
    <property type="match status" value="1"/>
</dbReference>
<dbReference type="GO" id="GO:0015386">
    <property type="term" value="F:potassium:proton antiporter activity"/>
    <property type="evidence" value="ECO:0007669"/>
    <property type="project" value="TreeGrafter"/>
</dbReference>
<evidence type="ECO:0000256" key="9">
    <source>
        <dbReference type="SAM" id="Phobius"/>
    </source>
</evidence>
<feature type="domain" description="Cation/H+ exchanger transmembrane" evidence="10">
    <location>
        <begin position="181"/>
        <end position="251"/>
    </location>
</feature>
<reference evidence="12" key="1">
    <citation type="submission" date="2016-11" db="UniProtKB">
        <authorList>
            <consortium name="WormBaseParasite"/>
        </authorList>
    </citation>
    <scope>IDENTIFICATION</scope>
</reference>
<feature type="transmembrane region" description="Helical" evidence="9">
    <location>
        <begin position="233"/>
        <end position="250"/>
    </location>
</feature>
<dbReference type="GO" id="GO:0098719">
    <property type="term" value="P:sodium ion import across plasma membrane"/>
    <property type="evidence" value="ECO:0007669"/>
    <property type="project" value="TreeGrafter"/>
</dbReference>
<feature type="transmembrane region" description="Helical" evidence="9">
    <location>
        <begin position="262"/>
        <end position="280"/>
    </location>
</feature>
<feature type="transmembrane region" description="Helical" evidence="9">
    <location>
        <begin position="7"/>
        <end position="23"/>
    </location>
</feature>
<evidence type="ECO:0000256" key="5">
    <source>
        <dbReference type="ARBA" id="ARBA00023053"/>
    </source>
</evidence>
<dbReference type="WBParaSite" id="Hba_16611">
    <property type="protein sequence ID" value="Hba_16611"/>
    <property type="gene ID" value="Hba_16611"/>
</dbReference>
<dbReference type="InterPro" id="IPR004709">
    <property type="entry name" value="NaH_exchanger"/>
</dbReference>
<evidence type="ECO:0000256" key="1">
    <source>
        <dbReference type="ARBA" id="ARBA00004141"/>
    </source>
</evidence>
<evidence type="ECO:0000256" key="7">
    <source>
        <dbReference type="ARBA" id="ARBA00023136"/>
    </source>
</evidence>
<evidence type="ECO:0000256" key="8">
    <source>
        <dbReference type="ARBA" id="ARBA00023201"/>
    </source>
</evidence>
<keyword evidence="3 9" id="KW-0812">Transmembrane</keyword>
<evidence type="ECO:0000256" key="3">
    <source>
        <dbReference type="ARBA" id="ARBA00022692"/>
    </source>
</evidence>
<keyword evidence="6" id="KW-0406">Ion transport</keyword>
<evidence type="ECO:0000256" key="6">
    <source>
        <dbReference type="ARBA" id="ARBA00023065"/>
    </source>
</evidence>
<dbReference type="GO" id="GO:0051453">
    <property type="term" value="P:regulation of intracellular pH"/>
    <property type="evidence" value="ECO:0007669"/>
    <property type="project" value="TreeGrafter"/>
</dbReference>
<keyword evidence="4 9" id="KW-1133">Transmembrane helix</keyword>
<evidence type="ECO:0000313" key="12">
    <source>
        <dbReference type="WBParaSite" id="Hba_16611"/>
    </source>
</evidence>
<dbReference type="InterPro" id="IPR006153">
    <property type="entry name" value="Cation/H_exchanger_TM"/>
</dbReference>
<dbReference type="PANTHER" id="PTHR10110">
    <property type="entry name" value="SODIUM/HYDROGEN EXCHANGER"/>
    <property type="match status" value="1"/>
</dbReference>
<keyword evidence="7 9" id="KW-0472">Membrane</keyword>